<keyword evidence="6" id="KW-1185">Reference proteome</keyword>
<dbReference type="PROSITE" id="PS50110">
    <property type="entry name" value="RESPONSE_REGULATORY"/>
    <property type="match status" value="1"/>
</dbReference>
<gene>
    <name evidence="5" type="ORF">DA73_0225620</name>
    <name evidence="4" type="ORF">DA73_0400002845</name>
</gene>
<dbReference type="RefSeq" id="WP_038076335.1">
    <property type="nucleotide sequence ID" value="NZ_JHEG04000001.1"/>
</dbReference>
<dbReference type="InterPro" id="IPR001789">
    <property type="entry name" value="Sig_transdc_resp-reg_receiver"/>
</dbReference>
<comment type="caution">
    <text evidence="5">The sequence shown here is derived from an EMBL/GenBank/DDBJ whole genome shotgun (WGS) entry which is preliminary data.</text>
</comment>
<dbReference type="Pfam" id="PF00072">
    <property type="entry name" value="Response_reg"/>
    <property type="match status" value="1"/>
</dbReference>
<dbReference type="AlphaFoldDB" id="A0A0C1QW36"/>
<dbReference type="SMART" id="SM00448">
    <property type="entry name" value="REC"/>
    <property type="match status" value="1"/>
</dbReference>
<dbReference type="Gene3D" id="3.40.50.2300">
    <property type="match status" value="1"/>
</dbReference>
<dbReference type="EMBL" id="JHEG02000054">
    <property type="protein sequence ID" value="KIE09704.1"/>
    <property type="molecule type" value="Genomic_DNA"/>
</dbReference>
<accession>A0A0C1QW36</accession>
<dbReference type="GO" id="GO:0000160">
    <property type="term" value="P:phosphorelay signal transduction system"/>
    <property type="evidence" value="ECO:0007669"/>
    <property type="project" value="InterPro"/>
</dbReference>
<evidence type="ECO:0000313" key="4">
    <source>
        <dbReference type="EMBL" id="KAF3884524.1"/>
    </source>
</evidence>
<keyword evidence="1 2" id="KW-0597">Phosphoprotein</keyword>
<evidence type="ECO:0000256" key="1">
    <source>
        <dbReference type="ARBA" id="ARBA00022553"/>
    </source>
</evidence>
<dbReference type="PANTHER" id="PTHR44591">
    <property type="entry name" value="STRESS RESPONSE REGULATOR PROTEIN 1"/>
    <property type="match status" value="1"/>
</dbReference>
<evidence type="ECO:0000313" key="6">
    <source>
        <dbReference type="Proteomes" id="UP000029738"/>
    </source>
</evidence>
<dbReference type="InterPro" id="IPR025497">
    <property type="entry name" value="PatA-like_N"/>
</dbReference>
<dbReference type="PANTHER" id="PTHR44591:SF3">
    <property type="entry name" value="RESPONSE REGULATORY DOMAIN-CONTAINING PROTEIN"/>
    <property type="match status" value="1"/>
</dbReference>
<sequence length="475" mass="53772">MDNFGTFTKLRPSSLLRHLYSASESTCLQVHSNSVTWSIYLEQGRITYATHSVEPFDRLERHLRRLSHQINSITGEVRVQLRLMFEPDAQTQSTEHTARQEQTITPPLPPEYQAICWLVSERYLHSTQAAMLIQELVKEVLEAFLSIQQGTYQLTNSLYRVPVICKLDAEKIVERCQQRLHIWRSLAPHISSPYQRPYPVIKTTERAPTISGLDPGLTEWMKGFSLRHLAVIVNQDELVLTRNLYPYIANGTVLLHEPDPPFDKLPTTYTEISKTPIYLPEPNKKAAQKAALPGSNISGDKAGTPTKIENLANHQERVPTATQKETVPELTTLNKTDAEAEQIPSTPTTSTVSRKIYKVVSVDDSPTILREISRFLEDESFSVVTISDPLKAVMTIIRHKPDLILLDLNMEGMDGYELCRLVRNNSMFKRTPIIMVTGSKGIVDKVRARLVGASGYLTKPFTRADLLKMVFMHLA</sequence>
<dbReference type="InterPro" id="IPR050595">
    <property type="entry name" value="Bact_response_regulator"/>
</dbReference>
<dbReference type="Pfam" id="PF14332">
    <property type="entry name" value="DUF4388"/>
    <property type="match status" value="1"/>
</dbReference>
<dbReference type="InterPro" id="IPR024186">
    <property type="entry name" value="Sig_transdc_resp-reg_PatA"/>
</dbReference>
<dbReference type="STRING" id="1479485.DA73_0225620"/>
<protein>
    <submittedName>
        <fullName evidence="5">Chemotaxis protein CheY</fullName>
    </submittedName>
    <submittedName>
        <fullName evidence="4">Response regulator</fullName>
    </submittedName>
</protein>
<reference evidence="5" key="1">
    <citation type="journal article" date="2015" name="Genome Announc.">
        <title>Draft Genome Sequence of Tolypothrix boutellei Strain VB521301.</title>
        <authorList>
            <person name="Chandrababunaidu M.M."/>
            <person name="Singh D."/>
            <person name="Sen D."/>
            <person name="Bhan S."/>
            <person name="Das S."/>
            <person name="Gupta A."/>
            <person name="Adhikary S.P."/>
            <person name="Tripathy S."/>
        </authorList>
    </citation>
    <scope>NUCLEOTIDE SEQUENCE</scope>
    <source>
        <strain evidence="5">VB521301</strain>
    </source>
</reference>
<name>A0A0C1QW36_9CYAN</name>
<dbReference type="EMBL" id="JHEG04000001">
    <property type="protein sequence ID" value="KAF3884524.1"/>
    <property type="molecule type" value="Genomic_DNA"/>
</dbReference>
<evidence type="ECO:0000259" key="3">
    <source>
        <dbReference type="PROSITE" id="PS50110"/>
    </source>
</evidence>
<proteinExistence type="predicted"/>
<dbReference type="InterPro" id="IPR011006">
    <property type="entry name" value="CheY-like_superfamily"/>
</dbReference>
<dbReference type="PIRSF" id="PIRSF005897">
    <property type="entry name" value="RR_PatA"/>
    <property type="match status" value="1"/>
</dbReference>
<evidence type="ECO:0000313" key="5">
    <source>
        <dbReference type="EMBL" id="KIE09704.1"/>
    </source>
</evidence>
<dbReference type="SUPFAM" id="SSF52172">
    <property type="entry name" value="CheY-like"/>
    <property type="match status" value="1"/>
</dbReference>
<feature type="modified residue" description="4-aspartylphosphate" evidence="2">
    <location>
        <position position="407"/>
    </location>
</feature>
<reference evidence="4" key="2">
    <citation type="submission" date="2019-11" db="EMBL/GenBank/DDBJ databases">
        <title>Improved Assembly of Tolypothrix boutellei genome.</title>
        <authorList>
            <person name="Sarangi A.N."/>
            <person name="Mukherjee M."/>
            <person name="Ghosh S."/>
            <person name="Singh D."/>
            <person name="Das A."/>
            <person name="Kant S."/>
            <person name="Prusty A."/>
            <person name="Tripathy S."/>
        </authorList>
    </citation>
    <scope>NUCLEOTIDE SEQUENCE</scope>
    <source>
        <strain evidence="4">VB521301</strain>
    </source>
</reference>
<dbReference type="Proteomes" id="UP000029738">
    <property type="component" value="Unassembled WGS sequence"/>
</dbReference>
<dbReference type="OrthoDB" id="9809318at2"/>
<evidence type="ECO:0000256" key="2">
    <source>
        <dbReference type="PROSITE-ProRule" id="PRU00169"/>
    </source>
</evidence>
<feature type="domain" description="Response regulatory" evidence="3">
    <location>
        <begin position="358"/>
        <end position="474"/>
    </location>
</feature>
<organism evidence="5">
    <name type="scientific">Tolypothrix bouteillei VB521301</name>
    <dbReference type="NCBI Taxonomy" id="1479485"/>
    <lineage>
        <taxon>Bacteria</taxon>
        <taxon>Bacillati</taxon>
        <taxon>Cyanobacteriota</taxon>
        <taxon>Cyanophyceae</taxon>
        <taxon>Nostocales</taxon>
        <taxon>Tolypothrichaceae</taxon>
        <taxon>Tolypothrix</taxon>
    </lineage>
</organism>